<comment type="caution">
    <text evidence="2">The sequence shown here is derived from an EMBL/GenBank/DDBJ whole genome shotgun (WGS) entry which is preliminary data.</text>
</comment>
<sequence>MCVRTRVPHKVLPFSHLYLVYLTLLLVPGIATGSLALRAGDELHLTDRDLADVDLSLAGCQRLWHPFQTSSSGTTVAVGGPETCSQIRFVVLDFRYAMVYCSQPFRQQRMKPYLQSTNSRRVVMRGPG</sequence>
<protein>
    <submittedName>
        <fullName evidence="2">Uncharacterized protein</fullName>
    </submittedName>
</protein>
<keyword evidence="1" id="KW-0472">Membrane</keyword>
<feature type="transmembrane region" description="Helical" evidence="1">
    <location>
        <begin position="18"/>
        <end position="37"/>
    </location>
</feature>
<keyword evidence="3" id="KW-1185">Reference proteome</keyword>
<dbReference type="Proteomes" id="UP000777438">
    <property type="component" value="Unassembled WGS sequence"/>
</dbReference>
<gene>
    <name evidence="2" type="ORF">B0T10DRAFT_25682</name>
</gene>
<proteinExistence type="predicted"/>
<keyword evidence="1" id="KW-0812">Transmembrane</keyword>
<reference evidence="2 3" key="1">
    <citation type="journal article" date="2021" name="Nat. Commun.">
        <title>Genetic determinants of endophytism in the Arabidopsis root mycobiome.</title>
        <authorList>
            <person name="Mesny F."/>
            <person name="Miyauchi S."/>
            <person name="Thiergart T."/>
            <person name="Pickel B."/>
            <person name="Atanasova L."/>
            <person name="Karlsson M."/>
            <person name="Huettel B."/>
            <person name="Barry K.W."/>
            <person name="Haridas S."/>
            <person name="Chen C."/>
            <person name="Bauer D."/>
            <person name="Andreopoulos W."/>
            <person name="Pangilinan J."/>
            <person name="LaButti K."/>
            <person name="Riley R."/>
            <person name="Lipzen A."/>
            <person name="Clum A."/>
            <person name="Drula E."/>
            <person name="Henrissat B."/>
            <person name="Kohler A."/>
            <person name="Grigoriev I.V."/>
            <person name="Martin F.M."/>
            <person name="Hacquard S."/>
        </authorList>
    </citation>
    <scope>NUCLEOTIDE SEQUENCE [LARGE SCALE GENOMIC DNA]</scope>
    <source>
        <strain evidence="2 3">MPI-CAGE-CH-0241</strain>
    </source>
</reference>
<keyword evidence="1" id="KW-1133">Transmembrane helix</keyword>
<dbReference type="EMBL" id="JAGPYM010000001">
    <property type="protein sequence ID" value="KAH6900356.1"/>
    <property type="molecule type" value="Genomic_DNA"/>
</dbReference>
<evidence type="ECO:0000256" key="1">
    <source>
        <dbReference type="SAM" id="Phobius"/>
    </source>
</evidence>
<evidence type="ECO:0000313" key="3">
    <source>
        <dbReference type="Proteomes" id="UP000777438"/>
    </source>
</evidence>
<evidence type="ECO:0000313" key="2">
    <source>
        <dbReference type="EMBL" id="KAH6900356.1"/>
    </source>
</evidence>
<organism evidence="2 3">
    <name type="scientific">Thelonectria olida</name>
    <dbReference type="NCBI Taxonomy" id="1576542"/>
    <lineage>
        <taxon>Eukaryota</taxon>
        <taxon>Fungi</taxon>
        <taxon>Dikarya</taxon>
        <taxon>Ascomycota</taxon>
        <taxon>Pezizomycotina</taxon>
        <taxon>Sordariomycetes</taxon>
        <taxon>Hypocreomycetidae</taxon>
        <taxon>Hypocreales</taxon>
        <taxon>Nectriaceae</taxon>
        <taxon>Thelonectria</taxon>
    </lineage>
</organism>
<dbReference type="AlphaFoldDB" id="A0A9P8WIZ7"/>
<name>A0A9P8WIZ7_9HYPO</name>
<accession>A0A9P8WIZ7</accession>